<dbReference type="Proteomes" id="UP001060215">
    <property type="component" value="Chromosome 10"/>
</dbReference>
<accession>A0ACC0GC80</accession>
<proteinExistence type="predicted"/>
<dbReference type="EMBL" id="CM045767">
    <property type="protein sequence ID" value="KAI7998444.1"/>
    <property type="molecule type" value="Genomic_DNA"/>
</dbReference>
<comment type="caution">
    <text evidence="1">The sequence shown here is derived from an EMBL/GenBank/DDBJ whole genome shotgun (WGS) entry which is preliminary data.</text>
</comment>
<evidence type="ECO:0000313" key="2">
    <source>
        <dbReference type="Proteomes" id="UP001060215"/>
    </source>
</evidence>
<reference evidence="1 2" key="1">
    <citation type="journal article" date="2022" name="Plant J.">
        <title>Chromosome-level genome of Camellia lanceoleosa provides a valuable resource for understanding genome evolution and self-incompatibility.</title>
        <authorList>
            <person name="Gong W."/>
            <person name="Xiao S."/>
            <person name="Wang L."/>
            <person name="Liao Z."/>
            <person name="Chang Y."/>
            <person name="Mo W."/>
            <person name="Hu G."/>
            <person name="Li W."/>
            <person name="Zhao G."/>
            <person name="Zhu H."/>
            <person name="Hu X."/>
            <person name="Ji K."/>
            <person name="Xiang X."/>
            <person name="Song Q."/>
            <person name="Yuan D."/>
            <person name="Jin S."/>
            <person name="Zhang L."/>
        </authorList>
    </citation>
    <scope>NUCLEOTIDE SEQUENCE [LARGE SCALE GENOMIC DNA]</scope>
    <source>
        <strain evidence="1">SQ_2022a</strain>
    </source>
</reference>
<evidence type="ECO:0000313" key="1">
    <source>
        <dbReference type="EMBL" id="KAI7998444.1"/>
    </source>
</evidence>
<gene>
    <name evidence="1" type="ORF">LOK49_LG10G01055</name>
</gene>
<keyword evidence="2" id="KW-1185">Reference proteome</keyword>
<organism evidence="1 2">
    <name type="scientific">Camellia lanceoleosa</name>
    <dbReference type="NCBI Taxonomy" id="1840588"/>
    <lineage>
        <taxon>Eukaryota</taxon>
        <taxon>Viridiplantae</taxon>
        <taxon>Streptophyta</taxon>
        <taxon>Embryophyta</taxon>
        <taxon>Tracheophyta</taxon>
        <taxon>Spermatophyta</taxon>
        <taxon>Magnoliopsida</taxon>
        <taxon>eudicotyledons</taxon>
        <taxon>Gunneridae</taxon>
        <taxon>Pentapetalae</taxon>
        <taxon>asterids</taxon>
        <taxon>Ericales</taxon>
        <taxon>Theaceae</taxon>
        <taxon>Camellia</taxon>
    </lineage>
</organism>
<name>A0ACC0GC80_9ERIC</name>
<protein>
    <submittedName>
        <fullName evidence="1">Uncharacterized protein</fullName>
    </submittedName>
</protein>
<sequence length="430" mass="48456">MRPRQQSPVLAADRQGIMNRASYSSLLKWAAGWKIEENDEFPNKKRISISFLPNDPTSASFLEEAGEDVVDEDGDSISETEFQEDGFPSTKEVSEWFLSHINEDEKKSGASPLSQHVATLRQRAQQRNDSLMESSVLVGDHSSAFGSKMSENDEDDDNDISNEEGIAVFNSLTKHPEEEEKKEKKKKKRRKEAREEAALGEDVVEDLILNSDDEEYEEDDEDMSLPGVDGKAELTSPKRQGKKQKPSKLVYGKKSNDVIVTFWEVFLVTQTDRGVLLTRDEHKKVAEVAQELGRFCVDEPVKCPLIFGEWDVVYCSVPTSPGGGYRSAFGRLVFKTKEMIQFVEAPDTVRNRVSFSAFGFLDGEVSLEGKLKALDEKWIQVVFEPPQLKVGALEFQYGGQSEVKLEITYIDDKIRLGKGSRGSLFVFQRL</sequence>